<dbReference type="eggNOG" id="COG0560">
    <property type="taxonomic scope" value="Bacteria"/>
</dbReference>
<dbReference type="CDD" id="cd02612">
    <property type="entry name" value="HAD_PGPPase"/>
    <property type="match status" value="1"/>
</dbReference>
<organism evidence="11 12">
    <name type="scientific">Acidithiobacillus caldus (strain ATCC 51756 / DSM 8584 / KU)</name>
    <dbReference type="NCBI Taxonomy" id="637389"/>
    <lineage>
        <taxon>Bacteria</taxon>
        <taxon>Pseudomonadati</taxon>
        <taxon>Pseudomonadota</taxon>
        <taxon>Acidithiobacillia</taxon>
        <taxon>Acidithiobacillales</taxon>
        <taxon>Acidithiobacillaceae</taxon>
        <taxon>Acidithiobacillus</taxon>
    </lineage>
</organism>
<keyword evidence="7" id="KW-0460">Magnesium</keyword>
<evidence type="ECO:0000256" key="2">
    <source>
        <dbReference type="ARBA" id="ARBA00009184"/>
    </source>
</evidence>
<keyword evidence="5" id="KW-0479">Metal-binding</keyword>
<evidence type="ECO:0000256" key="6">
    <source>
        <dbReference type="ARBA" id="ARBA00022801"/>
    </source>
</evidence>
<evidence type="ECO:0000256" key="8">
    <source>
        <dbReference type="ARBA" id="ARBA00033209"/>
    </source>
</evidence>
<dbReference type="PANTHER" id="PTHR43344:SF13">
    <property type="entry name" value="PHOSPHATASE RV3661-RELATED"/>
    <property type="match status" value="1"/>
</dbReference>
<dbReference type="NCBIfam" id="TIGR01488">
    <property type="entry name" value="HAD-SF-IB"/>
    <property type="match status" value="1"/>
</dbReference>
<dbReference type="InterPro" id="IPR050582">
    <property type="entry name" value="HAD-like_SerB"/>
</dbReference>
<keyword evidence="6 11" id="KW-0378">Hydrolase</keyword>
<dbReference type="InterPro" id="IPR006385">
    <property type="entry name" value="HAD_hydro_SerB1"/>
</dbReference>
<dbReference type="Pfam" id="PF12710">
    <property type="entry name" value="HAD"/>
    <property type="match status" value="1"/>
</dbReference>
<dbReference type="SUPFAM" id="SSF56784">
    <property type="entry name" value="HAD-like"/>
    <property type="match status" value="1"/>
</dbReference>
<evidence type="ECO:0000313" key="12">
    <source>
        <dbReference type="Proteomes" id="UP000005522"/>
    </source>
</evidence>
<comment type="pathway">
    <text evidence="1">Amino-acid biosynthesis; L-histidine biosynthesis; L-histidine from 5-phospho-alpha-D-ribose 1-diphosphate: step 8/9.</text>
</comment>
<dbReference type="EMBL" id="CP005986">
    <property type="protein sequence ID" value="AIA55315.1"/>
    <property type="molecule type" value="Genomic_DNA"/>
</dbReference>
<dbReference type="Gene3D" id="1.20.1440.100">
    <property type="entry name" value="SG protein - dephosphorylation function"/>
    <property type="match status" value="1"/>
</dbReference>
<dbReference type="PANTHER" id="PTHR43344">
    <property type="entry name" value="PHOSPHOSERINE PHOSPHATASE"/>
    <property type="match status" value="1"/>
</dbReference>
<dbReference type="FunFam" id="3.40.50.1000:FF:000025">
    <property type="entry name" value="HAD hydrolase, family IB"/>
    <property type="match status" value="1"/>
</dbReference>
<sequence>MALALFDLDNTLLAGDSDHAWLEFLSEQGVVDGDTLREANDRYYRAYLNGTLDIEAFLSFVLAPLAEHPRERLETWHRQYMEARIAPMITDAARALVEKHREAGDTLLIITATNRFVTGPIAAALGVPELLATEVETDAHGAFTGRSRGVPCFREGKVQRLAQWLDERGWDWHESMAQATFYSDSHNDLPLLEAVAQPVAVDPDPELQTIAQRRGWPILHLHGACRPAV</sequence>
<proteinExistence type="inferred from homology"/>
<comment type="catalytic activity">
    <reaction evidence="9">
        <text>L-histidinol phosphate + H2O = L-histidinol + phosphate</text>
        <dbReference type="Rhea" id="RHEA:14465"/>
        <dbReference type="ChEBI" id="CHEBI:15377"/>
        <dbReference type="ChEBI" id="CHEBI:43474"/>
        <dbReference type="ChEBI" id="CHEBI:57699"/>
        <dbReference type="ChEBI" id="CHEBI:57980"/>
        <dbReference type="EC" id="3.1.3.15"/>
    </reaction>
    <physiologicalReaction direction="left-to-right" evidence="9">
        <dbReference type="Rhea" id="RHEA:14466"/>
    </physiologicalReaction>
</comment>
<evidence type="ECO:0000313" key="11">
    <source>
        <dbReference type="EMBL" id="AIA55315.1"/>
    </source>
</evidence>
<reference evidence="11 12" key="1">
    <citation type="journal article" date="2009" name="J. Bacteriol.">
        <title>Draft genome sequence of the extremely acidophilic bacterium Acidithiobacillus caldus ATCC 51756 reveals metabolic versatility in the genus Acidithiobacillus.</title>
        <authorList>
            <person name="Valdes J."/>
            <person name="Quatrini R."/>
            <person name="Hallberg K."/>
            <person name="Dopson M."/>
            <person name="Valenzuela P.D."/>
            <person name="Holmes D.S."/>
        </authorList>
    </citation>
    <scope>NUCLEOTIDE SEQUENCE [LARGE SCALE GENOMIC DNA]</scope>
    <source>
        <strain evidence="12">ATCC 51756 / DSM 8584 / KU</strain>
    </source>
</reference>
<dbReference type="EC" id="3.1.3.15" evidence="3"/>
<evidence type="ECO:0000256" key="3">
    <source>
        <dbReference type="ARBA" id="ARBA00013085"/>
    </source>
</evidence>
<evidence type="ECO:0000256" key="4">
    <source>
        <dbReference type="ARBA" id="ARBA00021697"/>
    </source>
</evidence>
<dbReference type="KEGG" id="acz:Acaty_c1449"/>
<comment type="similarity">
    <text evidence="2">Belongs to the HAD-like hydrolase superfamily. SerB family.</text>
</comment>
<dbReference type="RefSeq" id="WP_004872308.1">
    <property type="nucleotide sequence ID" value="NZ_CP005986.1"/>
</dbReference>
<gene>
    <name evidence="11" type="ORF">Acaty_c1449</name>
</gene>
<protein>
    <recommendedName>
        <fullName evidence="4">Histidinol-phosphatase</fullName>
        <ecNumber evidence="3">3.1.3.15</ecNumber>
    </recommendedName>
    <alternativeName>
        <fullName evidence="8">Histidinol-phosphate phosphatase</fullName>
    </alternativeName>
</protein>
<accession>A0A059ZUQ3</accession>
<name>A0A059ZUQ3_ACICK</name>
<dbReference type="HOGENOM" id="CLU_052657_1_1_6"/>
<dbReference type="Proteomes" id="UP000005522">
    <property type="component" value="Chromosome"/>
</dbReference>
<dbReference type="AlphaFoldDB" id="A0A059ZUQ3"/>
<evidence type="ECO:0000256" key="1">
    <source>
        <dbReference type="ARBA" id="ARBA00004970"/>
    </source>
</evidence>
<evidence type="ECO:0000256" key="9">
    <source>
        <dbReference type="ARBA" id="ARBA00052092"/>
    </source>
</evidence>
<evidence type="ECO:0000256" key="7">
    <source>
        <dbReference type="ARBA" id="ARBA00022842"/>
    </source>
</evidence>
<dbReference type="Gene3D" id="3.40.50.1000">
    <property type="entry name" value="HAD superfamily/HAD-like"/>
    <property type="match status" value="1"/>
</dbReference>
<dbReference type="GO" id="GO:0004401">
    <property type="term" value="F:histidinol-phosphatase activity"/>
    <property type="evidence" value="ECO:0007669"/>
    <property type="project" value="UniProtKB-EC"/>
</dbReference>
<dbReference type="GeneID" id="92931650"/>
<dbReference type="NCBIfam" id="TIGR01490">
    <property type="entry name" value="HAD-SF-IB-hyp1"/>
    <property type="match status" value="1"/>
</dbReference>
<dbReference type="InterPro" id="IPR023214">
    <property type="entry name" value="HAD_sf"/>
</dbReference>
<evidence type="ECO:0000256" key="5">
    <source>
        <dbReference type="ARBA" id="ARBA00022723"/>
    </source>
</evidence>
<evidence type="ECO:0000256" key="10">
    <source>
        <dbReference type="ARBA" id="ARBA00053547"/>
    </source>
</evidence>
<comment type="function">
    <text evidence="10">Catalyzes the dephosphorylation of histidinol-phosphate to histidinol, the direct precursor of histidine.</text>
</comment>
<dbReference type="GO" id="GO:0046872">
    <property type="term" value="F:metal ion binding"/>
    <property type="evidence" value="ECO:0007669"/>
    <property type="project" value="UniProtKB-KW"/>
</dbReference>
<dbReference type="InterPro" id="IPR036412">
    <property type="entry name" value="HAD-like_sf"/>
</dbReference>